<comment type="caution">
    <text evidence="1">The sequence shown here is derived from an EMBL/GenBank/DDBJ whole genome shotgun (WGS) entry which is preliminary data.</text>
</comment>
<organism evidence="1 2">
    <name type="scientific">Camelimonas abortus</name>
    <dbReference type="NCBI Taxonomy" id="1017184"/>
    <lineage>
        <taxon>Bacteria</taxon>
        <taxon>Pseudomonadati</taxon>
        <taxon>Pseudomonadota</taxon>
        <taxon>Alphaproteobacteria</taxon>
        <taxon>Hyphomicrobiales</taxon>
        <taxon>Chelatococcaceae</taxon>
        <taxon>Camelimonas</taxon>
    </lineage>
</organism>
<sequence>MSSITVTIQSLGPDAGRPYYLENSPGSVTFVPERGSGNDRARTLWYVQNVSSLSQLSKGIYFLLQNVYDLRYLVIGQKVPTQVAFGTSYFAAMATEGQEVKFEPDGTQLQTSVVGYIGAQRPGSTNFYYGVQYAEFSNRMAWIPAPAYPFEHMLVQASSS</sequence>
<dbReference type="Proteomes" id="UP001595536">
    <property type="component" value="Unassembled WGS sequence"/>
</dbReference>
<dbReference type="RefSeq" id="WP_376830484.1">
    <property type="nucleotide sequence ID" value="NZ_JBHLWR010000006.1"/>
</dbReference>
<protein>
    <submittedName>
        <fullName evidence="1">Uncharacterized protein</fullName>
    </submittedName>
</protein>
<evidence type="ECO:0000313" key="1">
    <source>
        <dbReference type="EMBL" id="MFC3265790.1"/>
    </source>
</evidence>
<accession>A0ABV7LDR3</accession>
<dbReference type="EMBL" id="JBHRUV010000022">
    <property type="protein sequence ID" value="MFC3265790.1"/>
    <property type="molecule type" value="Genomic_DNA"/>
</dbReference>
<evidence type="ECO:0000313" key="2">
    <source>
        <dbReference type="Proteomes" id="UP001595536"/>
    </source>
</evidence>
<gene>
    <name evidence="1" type="ORF">ACFOEX_05365</name>
</gene>
<name>A0ABV7LDR3_9HYPH</name>
<reference evidence="2" key="1">
    <citation type="journal article" date="2019" name="Int. J. Syst. Evol. Microbiol.">
        <title>The Global Catalogue of Microorganisms (GCM) 10K type strain sequencing project: providing services to taxonomists for standard genome sequencing and annotation.</title>
        <authorList>
            <consortium name="The Broad Institute Genomics Platform"/>
            <consortium name="The Broad Institute Genome Sequencing Center for Infectious Disease"/>
            <person name="Wu L."/>
            <person name="Ma J."/>
        </authorList>
    </citation>
    <scope>NUCLEOTIDE SEQUENCE [LARGE SCALE GENOMIC DNA]</scope>
    <source>
        <strain evidence="2">CCM 7941</strain>
    </source>
</reference>
<proteinExistence type="predicted"/>
<keyword evidence="2" id="KW-1185">Reference proteome</keyword>